<evidence type="ECO:0000256" key="3">
    <source>
        <dbReference type="ARBA" id="ARBA00022726"/>
    </source>
</evidence>
<dbReference type="AlphaFoldDB" id="A0A8S4A039"/>
<dbReference type="EMBL" id="CAJHNH020004890">
    <property type="protein sequence ID" value="CAG5131851.1"/>
    <property type="molecule type" value="Genomic_DNA"/>
</dbReference>
<evidence type="ECO:0000259" key="5">
    <source>
        <dbReference type="Pfam" id="PF01048"/>
    </source>
</evidence>
<dbReference type="GO" id="GO:0006166">
    <property type="term" value="P:purine ribonucleoside salvage"/>
    <property type="evidence" value="ECO:0007669"/>
    <property type="project" value="UniProtKB-UniRule"/>
</dbReference>
<comment type="function">
    <text evidence="4">Purine nucleoside phosphorylase involved in purine salvage.</text>
</comment>
<reference evidence="6" key="1">
    <citation type="submission" date="2021-04" db="EMBL/GenBank/DDBJ databases">
        <authorList>
            <consortium name="Molecular Ecology Group"/>
        </authorList>
    </citation>
    <scope>NUCLEOTIDE SEQUENCE</scope>
</reference>
<name>A0A8S4A039_9EUPU</name>
<evidence type="ECO:0000313" key="7">
    <source>
        <dbReference type="Proteomes" id="UP000678393"/>
    </source>
</evidence>
<dbReference type="CDD" id="cd09010">
    <property type="entry name" value="MTAP_SsMTAPII_like_MTIP"/>
    <property type="match status" value="1"/>
</dbReference>
<dbReference type="PANTHER" id="PTHR42679">
    <property type="entry name" value="S-METHYL-5'-THIOADENOSINE PHOSPHORYLASE"/>
    <property type="match status" value="1"/>
</dbReference>
<dbReference type="EC" id="2.4.2.1" evidence="4"/>
<keyword evidence="1 4" id="KW-0328">Glycosyltransferase</keyword>
<dbReference type="PANTHER" id="PTHR42679:SF2">
    <property type="entry name" value="S-METHYL-5'-THIOADENOSINE PHOSPHORYLASE"/>
    <property type="match status" value="1"/>
</dbReference>
<accession>A0A8S4A039</accession>
<dbReference type="GO" id="GO:0019509">
    <property type="term" value="P:L-methionine salvage from methylthioadenosine"/>
    <property type="evidence" value="ECO:0007669"/>
    <property type="project" value="TreeGrafter"/>
</dbReference>
<dbReference type="Proteomes" id="UP000678393">
    <property type="component" value="Unassembled WGS sequence"/>
</dbReference>
<sequence>MSEIKVGIIGGSGLNDPIFLENKHEKLVVTPFGKPSGAIVLGTIKGVDCIFLPRHGRDHNIAASNVNYRANIWALKEEGCTHIIATTACRSLQGYIHPGEIVLIDDFLDSTTARQQSFYDGTSNEFQGICHVPMNEPFCPQMRAILSSSIKSLGYQLHERGTVITFEGPRGSTWAESRLWREWRADIINMSTVPEVVLAKEVGLLYASLGLVTEYDTWRDDYEAIQTELGLQTFEDVTEKASKVISNAVPKFAEKDWNKEIDKSKEIASCSVMK</sequence>
<keyword evidence="4" id="KW-0963">Cytoplasm</keyword>
<feature type="binding site" evidence="4">
    <location>
        <begin position="54"/>
        <end position="55"/>
    </location>
    <ligand>
        <name>phosphate</name>
        <dbReference type="ChEBI" id="CHEBI:43474"/>
    </ligand>
</feature>
<feature type="binding site" evidence="4">
    <location>
        <position position="12"/>
    </location>
    <ligand>
        <name>phosphate</name>
        <dbReference type="ChEBI" id="CHEBI:43474"/>
    </ligand>
</feature>
<dbReference type="GO" id="GO:0005634">
    <property type="term" value="C:nucleus"/>
    <property type="evidence" value="ECO:0007669"/>
    <property type="project" value="UniProtKB-SubCell"/>
</dbReference>
<dbReference type="InterPro" id="IPR000845">
    <property type="entry name" value="Nucleoside_phosphorylase_d"/>
</dbReference>
<dbReference type="Pfam" id="PF01048">
    <property type="entry name" value="PNP_UDP_1"/>
    <property type="match status" value="1"/>
</dbReference>
<dbReference type="InterPro" id="IPR035994">
    <property type="entry name" value="Nucleoside_phosphorylase_sf"/>
</dbReference>
<evidence type="ECO:0000256" key="4">
    <source>
        <dbReference type="HAMAP-Rule" id="MF_03155"/>
    </source>
</evidence>
<feature type="binding site" evidence="4">
    <location>
        <position position="190"/>
    </location>
    <ligand>
        <name>substrate</name>
    </ligand>
</feature>
<comment type="subunit">
    <text evidence="4">Homotrimer.</text>
</comment>
<feature type="site" description="Important for substrate specificity" evidence="4">
    <location>
        <position position="227"/>
    </location>
</feature>
<dbReference type="Gene3D" id="3.40.50.1580">
    <property type="entry name" value="Nucleoside phosphorylase domain"/>
    <property type="match status" value="1"/>
</dbReference>
<keyword evidence="3 4" id="KW-0660">Purine salvage</keyword>
<comment type="caution">
    <text evidence="6">The sequence shown here is derived from an EMBL/GenBank/DDBJ whole genome shotgun (WGS) entry which is preliminary data.</text>
</comment>
<dbReference type="InterPro" id="IPR010044">
    <property type="entry name" value="MTAP"/>
</dbReference>
<comment type="miscellaneous">
    <text evidence="4">Although this enzyme belongs to the family of MTA phosphorylases based on sequence homology, it lacks several conserved amino acids in the substrate binding pocket that confer specificity towards MTA.</text>
</comment>
<feature type="binding site" evidence="4">
    <location>
        <begin position="87"/>
        <end position="88"/>
    </location>
    <ligand>
        <name>phosphate</name>
        <dbReference type="ChEBI" id="CHEBI:43474"/>
    </ligand>
</feature>
<comment type="similarity">
    <text evidence="4">Belongs to the PNP/MTAP phosphorylase family. MTAP subfamily.</text>
</comment>
<keyword evidence="2 4" id="KW-0808">Transferase</keyword>
<keyword evidence="4" id="KW-0539">Nucleus</keyword>
<comment type="subcellular location">
    <subcellularLocation>
        <location evidence="4">Cytoplasm</location>
    </subcellularLocation>
    <subcellularLocation>
        <location evidence="4">Nucleus</location>
    </subcellularLocation>
</comment>
<comment type="caution">
    <text evidence="4">Lacks conserved residue(s) required for the propagation of feature annotation.</text>
</comment>
<evidence type="ECO:0000256" key="2">
    <source>
        <dbReference type="ARBA" id="ARBA00022679"/>
    </source>
</evidence>
<feature type="binding site" evidence="4">
    <location>
        <position position="191"/>
    </location>
    <ligand>
        <name>phosphate</name>
        <dbReference type="ChEBI" id="CHEBI:43474"/>
    </ligand>
</feature>
<dbReference type="SUPFAM" id="SSF53167">
    <property type="entry name" value="Purine and uridine phosphorylases"/>
    <property type="match status" value="1"/>
</dbReference>
<proteinExistence type="inferred from homology"/>
<feature type="site" description="Important for substrate specificity" evidence="4">
    <location>
        <position position="172"/>
    </location>
</feature>
<organism evidence="6 7">
    <name type="scientific">Candidula unifasciata</name>
    <dbReference type="NCBI Taxonomy" id="100452"/>
    <lineage>
        <taxon>Eukaryota</taxon>
        <taxon>Metazoa</taxon>
        <taxon>Spiralia</taxon>
        <taxon>Lophotrochozoa</taxon>
        <taxon>Mollusca</taxon>
        <taxon>Gastropoda</taxon>
        <taxon>Heterobranchia</taxon>
        <taxon>Euthyneura</taxon>
        <taxon>Panpulmonata</taxon>
        <taxon>Eupulmonata</taxon>
        <taxon>Stylommatophora</taxon>
        <taxon>Helicina</taxon>
        <taxon>Helicoidea</taxon>
        <taxon>Geomitridae</taxon>
        <taxon>Candidula</taxon>
    </lineage>
</organism>
<comment type="catalytic activity">
    <reaction evidence="4">
        <text>a purine D-ribonucleoside + phosphate = a purine nucleobase + alpha-D-ribose 1-phosphate</text>
        <dbReference type="Rhea" id="RHEA:19805"/>
        <dbReference type="ChEBI" id="CHEBI:26386"/>
        <dbReference type="ChEBI" id="CHEBI:43474"/>
        <dbReference type="ChEBI" id="CHEBI:57720"/>
        <dbReference type="ChEBI" id="CHEBI:142355"/>
        <dbReference type="EC" id="2.4.2.1"/>
    </reaction>
</comment>
<evidence type="ECO:0000256" key="1">
    <source>
        <dbReference type="ARBA" id="ARBA00022676"/>
    </source>
</evidence>
<dbReference type="HAMAP" id="MF_01963">
    <property type="entry name" value="MTAP"/>
    <property type="match status" value="1"/>
</dbReference>
<gene>
    <name evidence="6" type="ORF">CUNI_LOCUS17409</name>
</gene>
<evidence type="ECO:0000313" key="6">
    <source>
        <dbReference type="EMBL" id="CAG5131851.1"/>
    </source>
</evidence>
<dbReference type="OrthoDB" id="431409at2759"/>
<keyword evidence="7" id="KW-1185">Reference proteome</keyword>
<protein>
    <recommendedName>
        <fullName evidence="4">Purine nucleoside phosphorylase</fullName>
        <shortName evidence="4">PNP</shortName>
        <ecNumber evidence="4">2.4.2.1</ecNumber>
    </recommendedName>
</protein>
<dbReference type="GO" id="GO:0017061">
    <property type="term" value="F:S-methyl-5-thioadenosine phosphorylase activity"/>
    <property type="evidence" value="ECO:0007669"/>
    <property type="project" value="InterPro"/>
</dbReference>
<dbReference type="GO" id="GO:0005829">
    <property type="term" value="C:cytosol"/>
    <property type="evidence" value="ECO:0007669"/>
    <property type="project" value="TreeGrafter"/>
</dbReference>
<comment type="pathway">
    <text evidence="4">Purine metabolism; purine nucleoside salvage.</text>
</comment>
<feature type="domain" description="Nucleoside phosphorylase" evidence="5">
    <location>
        <begin position="5"/>
        <end position="249"/>
    </location>
</feature>